<accession>R4TLC0</accession>
<dbReference type="Proteomes" id="UP000202786">
    <property type="component" value="Segment"/>
</dbReference>
<dbReference type="KEGG" id="vg:16194133"/>
<feature type="region of interest" description="Disordered" evidence="1">
    <location>
        <begin position="160"/>
        <end position="186"/>
    </location>
</feature>
<name>R4TLC0_9CAUD</name>
<protein>
    <submittedName>
        <fullName evidence="2">Uncharacterized protein</fullName>
    </submittedName>
</protein>
<sequence>MSMSENQDSESEYEPEKEPEAYEDMALSVCVNGKVYRLSDEFKSDIERIAENEYGDNEFFSYHWRVADSDDEDHEAGDAILCIETEGHMVPWDALSEFELEMQERGPQVVDPSSDDDQQPTERDNGNGVKTVKKDEVGMDDDTPDDMQDFKMTMMPQNFRPIPDPDDGKFSTLPPEPQEYDEEAGPILVIPIPQNQREERWAAGRSMVPVYNFIEWNMQKRADSVPSFGQKKRGDSHDKWQDWLERQDCEVTGTLQPKNPPEEQDDSAQDMYDSQEDVGPKYGGNNWQV</sequence>
<feature type="compositionally biased region" description="Acidic residues" evidence="1">
    <location>
        <begin position="262"/>
        <end position="276"/>
    </location>
</feature>
<feature type="region of interest" description="Disordered" evidence="1">
    <location>
        <begin position="1"/>
        <end position="22"/>
    </location>
</feature>
<dbReference type="GeneID" id="16194133"/>
<feature type="region of interest" description="Disordered" evidence="1">
    <location>
        <begin position="103"/>
        <end position="142"/>
    </location>
</feature>
<feature type="compositionally biased region" description="Basic and acidic residues" evidence="1">
    <location>
        <begin position="232"/>
        <end position="249"/>
    </location>
</feature>
<proteinExistence type="predicted"/>
<evidence type="ECO:0000256" key="1">
    <source>
        <dbReference type="SAM" id="MobiDB-lite"/>
    </source>
</evidence>
<reference evidence="2 3" key="1">
    <citation type="submission" date="2012-12" db="EMBL/GenBank/DDBJ databases">
        <authorList>
            <person name="Sencilo A."/>
            <person name="Jacobs-Sera D."/>
            <person name="Russell D.A."/>
            <person name="Ko C."/>
            <person name="Atanasova N."/>
            <person name="Osterlund E."/>
            <person name="Oksanen H.M."/>
            <person name="Bamford D.H."/>
            <person name="Hatfull G.F."/>
            <person name="Roine E."/>
            <person name="Hendrix R.W."/>
        </authorList>
    </citation>
    <scope>NUCLEOTIDE SEQUENCE [LARGE SCALE GENOMIC DNA]</scope>
</reference>
<feature type="region of interest" description="Disordered" evidence="1">
    <location>
        <begin position="224"/>
        <end position="289"/>
    </location>
</feature>
<dbReference type="EMBL" id="KC292026">
    <property type="protein sequence ID" value="AGM11477.1"/>
    <property type="molecule type" value="Genomic_DNA"/>
</dbReference>
<dbReference type="RefSeq" id="YP_008059355.1">
    <property type="nucleotide sequence ID" value="NC_021328.1"/>
</dbReference>
<keyword evidence="3" id="KW-1185">Reference proteome</keyword>
<evidence type="ECO:0000313" key="3">
    <source>
        <dbReference type="Proteomes" id="UP000202786"/>
    </source>
</evidence>
<evidence type="ECO:0000313" key="2">
    <source>
        <dbReference type="EMBL" id="AGM11477.1"/>
    </source>
</evidence>
<gene>
    <name evidence="2" type="primary">180</name>
    <name evidence="2" type="ORF">HGTV1_180</name>
</gene>
<organism evidence="2 3">
    <name type="scientific">Halogranum tailed virus 1</name>
    <dbReference type="NCBI Taxonomy" id="1273749"/>
    <lineage>
        <taxon>Viruses</taxon>
        <taxon>Duplodnaviria</taxon>
        <taxon>Heunggongvirae</taxon>
        <taxon>Uroviricota</taxon>
        <taxon>Caudoviricetes</taxon>
        <taxon>Thumleimavirales</taxon>
        <taxon>Halomagnusviridae</taxon>
        <taxon>Hagravirus</taxon>
        <taxon>Hagravirus capitaneum</taxon>
        <taxon>Hagravirus HGTV1</taxon>
    </lineage>
</organism>